<evidence type="ECO:0000313" key="6">
    <source>
        <dbReference type="EMBL" id="MFC7451420.1"/>
    </source>
</evidence>
<keyword evidence="4" id="KW-0732">Signal</keyword>
<name>A0ABW2S696_9NOCA</name>
<dbReference type="RefSeq" id="WP_378409479.1">
    <property type="nucleotide sequence ID" value="NZ_JBHTCS010000030.1"/>
</dbReference>
<keyword evidence="7" id="KW-1185">Reference proteome</keyword>
<comment type="subcellular location">
    <subcellularLocation>
        <location evidence="1">Cell envelope</location>
    </subcellularLocation>
</comment>
<proteinExistence type="predicted"/>
<feature type="compositionally biased region" description="Basic and acidic residues" evidence="5">
    <location>
        <begin position="176"/>
        <end position="186"/>
    </location>
</feature>
<keyword evidence="2" id="KW-0813">Transport</keyword>
<gene>
    <name evidence="6" type="ORF">ACFQS9_26330</name>
</gene>
<evidence type="ECO:0000256" key="2">
    <source>
        <dbReference type="ARBA" id="ARBA00022448"/>
    </source>
</evidence>
<sequence>MPLGELTPRTAPTRPLRRTASVAVGLALAGALTLSACSSDPNGGSGPTTLADGQRANIVASTDVWGSVAAAVAGDRADVTSIVTDPSADPHSFEASPRDAAAITDADLVVYNGGGYDEFIDDVLAGTPGKRTVDAFALYGTETDLHGDHGHDHTAEIAAAPADATTAPAEPAASEPDSHAGHDHDSGGVNEHVWYDLPTVDAVASQIATELGAIDPANAAAYTANAATFHEQLHAITAITGSIAAGHPQAPVAQSEPIAHYLLVATDLRDETPEDFTKAIEDGNDPPPAAVAATRDLLAAKKVKVLVYNSQTQDKATQSIRETAESAGIPVVEVTETLPEGFDYIQWQTRTAEALAAAMNAAH</sequence>
<evidence type="ECO:0000256" key="5">
    <source>
        <dbReference type="SAM" id="MobiDB-lite"/>
    </source>
</evidence>
<evidence type="ECO:0000313" key="7">
    <source>
        <dbReference type="Proteomes" id="UP001596484"/>
    </source>
</evidence>
<dbReference type="SUPFAM" id="SSF53807">
    <property type="entry name" value="Helical backbone' metal receptor"/>
    <property type="match status" value="1"/>
</dbReference>
<accession>A0ABW2S696</accession>
<dbReference type="InterPro" id="IPR050492">
    <property type="entry name" value="Bact_metal-bind_prot9"/>
</dbReference>
<protein>
    <submittedName>
        <fullName evidence="6">Metal ABC transporter solute-binding protein, Zn/Mn family</fullName>
    </submittedName>
</protein>
<feature type="region of interest" description="Disordered" evidence="5">
    <location>
        <begin position="163"/>
        <end position="189"/>
    </location>
</feature>
<dbReference type="PANTHER" id="PTHR42953:SF1">
    <property type="entry name" value="METAL-BINDING PROTEIN HI_0362-RELATED"/>
    <property type="match status" value="1"/>
</dbReference>
<dbReference type="Proteomes" id="UP001596484">
    <property type="component" value="Unassembled WGS sequence"/>
</dbReference>
<reference evidence="7" key="1">
    <citation type="journal article" date="2019" name="Int. J. Syst. Evol. Microbiol.">
        <title>The Global Catalogue of Microorganisms (GCM) 10K type strain sequencing project: providing services to taxonomists for standard genome sequencing and annotation.</title>
        <authorList>
            <consortium name="The Broad Institute Genomics Platform"/>
            <consortium name="The Broad Institute Genome Sequencing Center for Infectious Disease"/>
            <person name="Wu L."/>
            <person name="Ma J."/>
        </authorList>
    </citation>
    <scope>NUCLEOTIDE SEQUENCE [LARGE SCALE GENOMIC DNA]</scope>
    <source>
        <strain evidence="7">ICMP 19430</strain>
    </source>
</reference>
<comment type="caution">
    <text evidence="6">The sequence shown here is derived from an EMBL/GenBank/DDBJ whole genome shotgun (WGS) entry which is preliminary data.</text>
</comment>
<dbReference type="PANTHER" id="PTHR42953">
    <property type="entry name" value="HIGH-AFFINITY ZINC UPTAKE SYSTEM PROTEIN ZNUA-RELATED"/>
    <property type="match status" value="1"/>
</dbReference>
<feature type="compositionally biased region" description="Low complexity" evidence="5">
    <location>
        <begin position="163"/>
        <end position="175"/>
    </location>
</feature>
<dbReference type="InterPro" id="IPR006127">
    <property type="entry name" value="ZnuA-like"/>
</dbReference>
<organism evidence="6 7">
    <name type="scientific">Rhodococcus daqingensis</name>
    <dbReference type="NCBI Taxonomy" id="2479363"/>
    <lineage>
        <taxon>Bacteria</taxon>
        <taxon>Bacillati</taxon>
        <taxon>Actinomycetota</taxon>
        <taxon>Actinomycetes</taxon>
        <taxon>Mycobacteriales</taxon>
        <taxon>Nocardiaceae</taxon>
        <taxon>Rhodococcus</taxon>
    </lineage>
</organism>
<keyword evidence="3" id="KW-0479">Metal-binding</keyword>
<dbReference type="Pfam" id="PF01297">
    <property type="entry name" value="ZnuA"/>
    <property type="match status" value="1"/>
</dbReference>
<evidence type="ECO:0000256" key="3">
    <source>
        <dbReference type="ARBA" id="ARBA00022723"/>
    </source>
</evidence>
<evidence type="ECO:0000256" key="1">
    <source>
        <dbReference type="ARBA" id="ARBA00004196"/>
    </source>
</evidence>
<evidence type="ECO:0000256" key="4">
    <source>
        <dbReference type="ARBA" id="ARBA00022729"/>
    </source>
</evidence>
<dbReference type="EMBL" id="JBHTCS010000030">
    <property type="protein sequence ID" value="MFC7451420.1"/>
    <property type="molecule type" value="Genomic_DNA"/>
</dbReference>
<dbReference type="Gene3D" id="3.40.50.1980">
    <property type="entry name" value="Nitrogenase molybdenum iron protein domain"/>
    <property type="match status" value="2"/>
</dbReference>